<dbReference type="InterPro" id="IPR011050">
    <property type="entry name" value="Pectin_lyase_fold/virulence"/>
</dbReference>
<evidence type="ECO:0000259" key="2">
    <source>
        <dbReference type="Pfam" id="PF13229"/>
    </source>
</evidence>
<organism evidence="3 4">
    <name type="scientific">Ilyomonas limi</name>
    <dbReference type="NCBI Taxonomy" id="2575867"/>
    <lineage>
        <taxon>Bacteria</taxon>
        <taxon>Pseudomonadati</taxon>
        <taxon>Bacteroidota</taxon>
        <taxon>Chitinophagia</taxon>
        <taxon>Chitinophagales</taxon>
        <taxon>Chitinophagaceae</taxon>
        <taxon>Ilyomonas</taxon>
    </lineage>
</organism>
<reference evidence="3 4" key="1">
    <citation type="submission" date="2019-05" db="EMBL/GenBank/DDBJ databases">
        <title>Panacibacter sp. strain 17mud1-8 Genome sequencing and assembly.</title>
        <authorList>
            <person name="Chhetri G."/>
        </authorList>
    </citation>
    <scope>NUCLEOTIDE SEQUENCE [LARGE SCALE GENOMIC DNA]</scope>
    <source>
        <strain evidence="3 4">17mud1-8</strain>
    </source>
</reference>
<evidence type="ECO:0000313" key="3">
    <source>
        <dbReference type="EMBL" id="TKK69320.1"/>
    </source>
</evidence>
<dbReference type="InterPro" id="IPR006626">
    <property type="entry name" value="PbH1"/>
</dbReference>
<feature type="domain" description="Right handed beta helix" evidence="2">
    <location>
        <begin position="160"/>
        <end position="297"/>
    </location>
</feature>
<dbReference type="PANTHER" id="PTHR22990">
    <property type="entry name" value="F-BOX ONLY PROTEIN"/>
    <property type="match status" value="1"/>
</dbReference>
<dbReference type="EMBL" id="SZQL01000005">
    <property type="protein sequence ID" value="TKK69320.1"/>
    <property type="molecule type" value="Genomic_DNA"/>
</dbReference>
<dbReference type="AlphaFoldDB" id="A0A4U3L322"/>
<proteinExistence type="predicted"/>
<evidence type="ECO:0000313" key="4">
    <source>
        <dbReference type="Proteomes" id="UP000305848"/>
    </source>
</evidence>
<sequence>MDTLIRKSVLCTFCLHLLLYQSNYSIVKWLLPVFTAFQLFNQRMPVLYNRFHCHKILFINNTINPGGFMKNSQFYTLLFWAISLSFVIVSSSCNKEEATQSNTSLSSASSSRNAGSAKKSITVHAGESIQAAVDAAAPGSTIQIAPGTYMESITVNKAGISLVGNGEAAVVIQNPGDEENGIQVNDAGDGFVLKNVTVKNFEENGVLLIRVDNFTISHVTTIDNGEYGLFPVLSSHGLIEHCTATGHTDTGIYVGQSSDIEMQYNTAYANVNGLEIENSANVKATNNQSYNNVCGMLIDLLPGKTVKTSTNVYVGYNHVFDNNHENFGEEGSLESVIPSGLGILILGTDQTTVEHNTVMHNNFSGITVFSTLVLVALGGATPDQFDIEPNPDGTRVIKNVAQQNGAAPPVLDIPLPGVDLLWDGSGIGNCWSDNVFKTSYPSPLPSCN</sequence>
<dbReference type="SMART" id="SM00710">
    <property type="entry name" value="PbH1"/>
    <property type="match status" value="6"/>
</dbReference>
<dbReference type="SUPFAM" id="SSF51126">
    <property type="entry name" value="Pectin lyase-like"/>
    <property type="match status" value="1"/>
</dbReference>
<keyword evidence="1" id="KW-0677">Repeat</keyword>
<name>A0A4U3L322_9BACT</name>
<dbReference type="Pfam" id="PF13229">
    <property type="entry name" value="Beta_helix"/>
    <property type="match status" value="1"/>
</dbReference>
<accession>A0A4U3L322</accession>
<dbReference type="Proteomes" id="UP000305848">
    <property type="component" value="Unassembled WGS sequence"/>
</dbReference>
<dbReference type="InterPro" id="IPR051550">
    <property type="entry name" value="SCF-Subunits/Alg-Epimerases"/>
</dbReference>
<evidence type="ECO:0000256" key="1">
    <source>
        <dbReference type="ARBA" id="ARBA00022737"/>
    </source>
</evidence>
<dbReference type="InterPro" id="IPR022442">
    <property type="entry name" value="SO_2930-like_dom"/>
</dbReference>
<gene>
    <name evidence="3" type="ORF">FC093_08370</name>
</gene>
<dbReference type="PANTHER" id="PTHR22990:SF15">
    <property type="entry name" value="F-BOX ONLY PROTEIN 10"/>
    <property type="match status" value="1"/>
</dbReference>
<dbReference type="Gene3D" id="2.160.20.10">
    <property type="entry name" value="Single-stranded right-handed beta-helix, Pectin lyase-like"/>
    <property type="match status" value="1"/>
</dbReference>
<comment type="caution">
    <text evidence="3">The sequence shown here is derived from an EMBL/GenBank/DDBJ whole genome shotgun (WGS) entry which is preliminary data.</text>
</comment>
<protein>
    <recommendedName>
        <fullName evidence="2">Right handed beta helix domain-containing protein</fullName>
    </recommendedName>
</protein>
<dbReference type="InterPro" id="IPR012334">
    <property type="entry name" value="Pectin_lyas_fold"/>
</dbReference>
<keyword evidence="4" id="KW-1185">Reference proteome</keyword>
<dbReference type="InterPro" id="IPR039448">
    <property type="entry name" value="Beta_helix"/>
</dbReference>
<dbReference type="NCBIfam" id="TIGR03805">
    <property type="entry name" value="beta_helix_1"/>
    <property type="match status" value="1"/>
</dbReference>
<dbReference type="OrthoDB" id="338827at2"/>